<name>A0A5N6KHP6_MONLA</name>
<keyword evidence="4" id="KW-0238">DNA-binding</keyword>
<keyword evidence="6" id="KW-0539">Nucleus</keyword>
<comment type="similarity">
    <text evidence="2">Belongs to the bZIP family.</text>
</comment>
<dbReference type="EMBL" id="VIGI01000002">
    <property type="protein sequence ID" value="KAB8303303.1"/>
    <property type="molecule type" value="Genomic_DNA"/>
</dbReference>
<comment type="caution">
    <text evidence="9">The sequence shown here is derived from an EMBL/GenBank/DDBJ whole genome shotgun (WGS) entry which is preliminary data.</text>
</comment>
<evidence type="ECO:0000256" key="6">
    <source>
        <dbReference type="ARBA" id="ARBA00023242"/>
    </source>
</evidence>
<dbReference type="Pfam" id="PF00170">
    <property type="entry name" value="bZIP_1"/>
    <property type="match status" value="1"/>
</dbReference>
<sequence>MGEGLGKANSTTCCISILSCNCNCLLAILHYHSYHYTTHTTTRTKKESNRLKLLTDCSLCTSILHSQIKPYNPSLLFVLPDLYRNPDLIHSYCTTLVPHISTEHLPPNSYFKNPYQTSTSSYNTVTSFVITVFFFDRKTQVISLNHIIDSSAPNDIISSLPLTTPIIEVFVIVDDPIDNFYLFSPPLSIIYFTPFLHSRKFLAMAAFPMHNYYRQSSLSVDTQPHNYFEEDEGSILDDNILDHSALDSGLEMSPPMDNSRRESFAVSSTLFSPKTDDWQHVDMQPMASNNPFVEHNSNNPFMRIEAAQNSTYGHSNHGWGMGNGSGMSTPMQGHDGLPSEFEVNVPIFQRPVQTPFTNPGNHQLPLFSANTNGSGHPSPQKDWSVSELDHRIPKRMRPHSPTLRSHPDMSRRGDGIRKKNARFDIPAERNLTNIDQLISQSTDEQEIKELKQQKRLLRNRQAALDSRQRKKQHTERLEDEKKHYTALINDLEEDLAEAKLALDEWARKEQQYQQYIESLQMEKEEMVRTHTLETGDLRKKVSVLTEHMQKMESTAMSTVPSSTGFSADYSEIDGLNMDGNWDNISFLTDFSMEGEIKTENSLVSAKKVDTSLLSEPEKPAAQGLLLMLLLVGAFVASKGTSPSIPRMSDDVRAASATLLEDVFKDAGIQQSASGLSAVSDVTNAIAPLPSGNSWSTTQNPSIGGNEMVGVTSSTLGDLANSLSQPTEEQNNEQLFSLSAAQYNGLTSQDFLDNSPATRSTSQGRKNLGETLAAMRSNSKKSAAEVYTRSLLWDQVPSEVVRNFAKLVSECNSRNGPEECDTSSG</sequence>
<evidence type="ECO:0000256" key="2">
    <source>
        <dbReference type="ARBA" id="ARBA00007163"/>
    </source>
</evidence>
<dbReference type="PROSITE" id="PS50217">
    <property type="entry name" value="BZIP"/>
    <property type="match status" value="1"/>
</dbReference>
<evidence type="ECO:0000256" key="1">
    <source>
        <dbReference type="ARBA" id="ARBA00004123"/>
    </source>
</evidence>
<keyword evidence="5" id="KW-0804">Transcription</keyword>
<dbReference type="PANTHER" id="PTHR47416">
    <property type="entry name" value="BASIC-LEUCINE ZIPPER TRANSCRIPTION FACTOR F-RELATED"/>
    <property type="match status" value="1"/>
</dbReference>
<protein>
    <recommendedName>
        <fullName evidence="8">BZIP domain-containing protein</fullName>
    </recommendedName>
</protein>
<feature type="domain" description="BZIP" evidence="8">
    <location>
        <begin position="449"/>
        <end position="499"/>
    </location>
</feature>
<comment type="subcellular location">
    <subcellularLocation>
        <location evidence="1">Nucleus</location>
    </subcellularLocation>
</comment>
<evidence type="ECO:0000313" key="9">
    <source>
        <dbReference type="EMBL" id="KAB8303303.1"/>
    </source>
</evidence>
<reference evidence="9 10" key="1">
    <citation type="submission" date="2019-06" db="EMBL/GenBank/DDBJ databases">
        <title>Genome Sequence of the Brown Rot Fungal Pathogen Monilinia laxa.</title>
        <authorList>
            <person name="De Miccolis Angelini R.M."/>
            <person name="Landi L."/>
            <person name="Abate D."/>
            <person name="Pollastro S."/>
            <person name="Romanazzi G."/>
            <person name="Faretra F."/>
        </authorList>
    </citation>
    <scope>NUCLEOTIDE SEQUENCE [LARGE SCALE GENOMIC DNA]</scope>
    <source>
        <strain evidence="9 10">Mlax316</strain>
    </source>
</reference>
<evidence type="ECO:0000256" key="5">
    <source>
        <dbReference type="ARBA" id="ARBA00023163"/>
    </source>
</evidence>
<dbReference type="Gene3D" id="1.20.5.170">
    <property type="match status" value="1"/>
</dbReference>
<dbReference type="Proteomes" id="UP000326757">
    <property type="component" value="Unassembled WGS sequence"/>
</dbReference>
<evidence type="ECO:0000256" key="7">
    <source>
        <dbReference type="SAM" id="MobiDB-lite"/>
    </source>
</evidence>
<keyword evidence="3" id="KW-0805">Transcription regulation</keyword>
<dbReference type="InterPro" id="IPR004827">
    <property type="entry name" value="bZIP"/>
</dbReference>
<organism evidence="9 10">
    <name type="scientific">Monilinia laxa</name>
    <name type="common">Brown rot fungus</name>
    <name type="synonym">Sclerotinia laxa</name>
    <dbReference type="NCBI Taxonomy" id="61186"/>
    <lineage>
        <taxon>Eukaryota</taxon>
        <taxon>Fungi</taxon>
        <taxon>Dikarya</taxon>
        <taxon>Ascomycota</taxon>
        <taxon>Pezizomycotina</taxon>
        <taxon>Leotiomycetes</taxon>
        <taxon>Helotiales</taxon>
        <taxon>Sclerotiniaceae</taxon>
        <taxon>Monilinia</taxon>
    </lineage>
</organism>
<dbReference type="AlphaFoldDB" id="A0A5N6KHP6"/>
<dbReference type="CDD" id="cd14686">
    <property type="entry name" value="bZIP"/>
    <property type="match status" value="1"/>
</dbReference>
<dbReference type="SUPFAM" id="SSF57959">
    <property type="entry name" value="Leucine zipper domain"/>
    <property type="match status" value="1"/>
</dbReference>
<dbReference type="GO" id="GO:0003677">
    <property type="term" value="F:DNA binding"/>
    <property type="evidence" value="ECO:0007669"/>
    <property type="project" value="UniProtKB-KW"/>
</dbReference>
<dbReference type="OrthoDB" id="644067at2759"/>
<feature type="compositionally biased region" description="Basic and acidic residues" evidence="7">
    <location>
        <begin position="405"/>
        <end position="415"/>
    </location>
</feature>
<dbReference type="GO" id="GO:0005634">
    <property type="term" value="C:nucleus"/>
    <property type="evidence" value="ECO:0007669"/>
    <property type="project" value="UniProtKB-SubCell"/>
</dbReference>
<dbReference type="PANTHER" id="PTHR47416:SF8">
    <property type="entry name" value="BASIC-LEUCINE ZIPPER TRANSCRIPTION FACTOR E-RELATED"/>
    <property type="match status" value="1"/>
</dbReference>
<evidence type="ECO:0000256" key="4">
    <source>
        <dbReference type="ARBA" id="ARBA00023125"/>
    </source>
</evidence>
<accession>A0A5N6KHP6</accession>
<proteinExistence type="inferred from homology"/>
<feature type="region of interest" description="Disordered" evidence="7">
    <location>
        <begin position="395"/>
        <end position="415"/>
    </location>
</feature>
<dbReference type="InterPro" id="IPR046347">
    <property type="entry name" value="bZIP_sf"/>
</dbReference>
<dbReference type="PROSITE" id="PS51257">
    <property type="entry name" value="PROKAR_LIPOPROTEIN"/>
    <property type="match status" value="1"/>
</dbReference>
<dbReference type="GO" id="GO:0003700">
    <property type="term" value="F:DNA-binding transcription factor activity"/>
    <property type="evidence" value="ECO:0007669"/>
    <property type="project" value="InterPro"/>
</dbReference>
<keyword evidence="10" id="KW-1185">Reference proteome</keyword>
<gene>
    <name evidence="9" type="ORF">EYC80_004743</name>
</gene>
<evidence type="ECO:0000313" key="10">
    <source>
        <dbReference type="Proteomes" id="UP000326757"/>
    </source>
</evidence>
<dbReference type="SMART" id="SM00338">
    <property type="entry name" value="BRLZ"/>
    <property type="match status" value="1"/>
</dbReference>
<feature type="region of interest" description="Disordered" evidence="7">
    <location>
        <begin position="459"/>
        <end position="478"/>
    </location>
</feature>
<evidence type="ECO:0000256" key="3">
    <source>
        <dbReference type="ARBA" id="ARBA00023015"/>
    </source>
</evidence>
<evidence type="ECO:0000259" key="8">
    <source>
        <dbReference type="PROSITE" id="PS50217"/>
    </source>
</evidence>